<geneLocation type="plasmid" evidence="1">
    <name>pMSR0</name>
</geneLocation>
<protein>
    <submittedName>
        <fullName evidence="1">Uncharacterized protein</fullName>
    </submittedName>
</protein>
<evidence type="ECO:0000313" key="1">
    <source>
        <dbReference type="EMBL" id="ABJ99980.1"/>
    </source>
</evidence>
<accession>A0FJX5</accession>
<dbReference type="AlphaFoldDB" id="A0FJX5"/>
<dbReference type="InterPro" id="IPR035093">
    <property type="entry name" value="RelE/ParE_toxin_dom_sf"/>
</dbReference>
<keyword evidence="1" id="KW-0614">Plasmid</keyword>
<dbReference type="RefSeq" id="WP_012477117.1">
    <property type="nucleotide sequence ID" value="NC_010853.1"/>
</dbReference>
<dbReference type="EMBL" id="EF015591">
    <property type="protein sequence ID" value="ABJ99980.1"/>
    <property type="molecule type" value="Genomic_DNA"/>
</dbReference>
<dbReference type="SUPFAM" id="SSF143011">
    <property type="entry name" value="RelE-like"/>
    <property type="match status" value="1"/>
</dbReference>
<reference evidence="1" key="1">
    <citation type="journal article" date="2007" name="Plasmid">
        <title>Development of plasmid vector and electroporation condition for gene transfer in sporogenic lactic acid bacterium, Bacillus coagulans.</title>
        <authorList>
            <person name="Rhee M.S."/>
            <person name="Kim J.W."/>
            <person name="Qian Y."/>
            <person name="Ingram L.O."/>
            <person name="Shanmugam K.T."/>
        </authorList>
    </citation>
    <scope>NUCLEOTIDE SEQUENCE</scope>
    <source>
        <strain evidence="1">P4-102B</strain>
        <plasmid evidence="1">pMSR0</plasmid>
    </source>
</reference>
<sequence length="106" mass="12624">MKQMSNLLPFRLSKVAEKNLKKIKKTDRILFEKIEIAIETIREDPDVGDRKLGDLEGYFCVNVHHLRVEYRICYTVEEDENGDLVVIIMIGPRENFYRDLKRYLSF</sequence>
<organism evidence="1">
    <name type="scientific">Heyndrickxia coagulans</name>
    <name type="common">Weizmannia coagulans</name>
    <dbReference type="NCBI Taxonomy" id="1398"/>
    <lineage>
        <taxon>Bacteria</taxon>
        <taxon>Bacillati</taxon>
        <taxon>Bacillota</taxon>
        <taxon>Bacilli</taxon>
        <taxon>Bacillales</taxon>
        <taxon>Bacillaceae</taxon>
        <taxon>Heyndrickxia</taxon>
    </lineage>
</organism>
<name>A0FJX5_HEYCO</name>
<dbReference type="InterPro" id="IPR031552">
    <property type="entry name" value="ParE-like_toxin"/>
</dbReference>
<proteinExistence type="predicted"/>
<dbReference type="Gene3D" id="3.30.2310.20">
    <property type="entry name" value="RelE-like"/>
    <property type="match status" value="1"/>
</dbReference>
<dbReference type="Pfam" id="PF15781">
    <property type="entry name" value="ParE-like_toxin"/>
    <property type="match status" value="1"/>
</dbReference>